<reference evidence="2 3" key="1">
    <citation type="submission" date="2020-02" db="EMBL/GenBank/DDBJ databases">
        <authorList>
            <person name="Ma Q."/>
            <person name="Huang Y."/>
            <person name="Song X."/>
            <person name="Pei D."/>
        </authorList>
    </citation>
    <scope>NUCLEOTIDE SEQUENCE [LARGE SCALE GENOMIC DNA]</scope>
    <source>
        <strain evidence="2">Sxm20200214</strain>
        <tissue evidence="2">Leaf</tissue>
    </source>
</reference>
<sequence length="175" mass="18719">MSSETSIVVINGDGKSSCELDVSRTVVSDLLLELEGLPPALGSDVVVDVPSNVFEVGGTSKQIPGMSGAPGPHQEWALLGGKSPSLSTEGRQRGIKTVERVQDEEEGIISLSIFSVLATKKLDEDEDVGKEEEVDELEEGEVSKEVQRVGMEEARQGRYGGWRRKMTASDSGRGS</sequence>
<keyword evidence="3" id="KW-1185">Reference proteome</keyword>
<dbReference type="Proteomes" id="UP000886595">
    <property type="component" value="Unassembled WGS sequence"/>
</dbReference>
<comment type="caution">
    <text evidence="2">The sequence shown here is derived from an EMBL/GenBank/DDBJ whole genome shotgun (WGS) entry which is preliminary data.</text>
</comment>
<evidence type="ECO:0000256" key="1">
    <source>
        <dbReference type="SAM" id="MobiDB-lite"/>
    </source>
</evidence>
<protein>
    <submittedName>
        <fullName evidence="2">Uncharacterized protein</fullName>
    </submittedName>
</protein>
<name>A0A8X7QHC4_BRACI</name>
<dbReference type="AlphaFoldDB" id="A0A8X7QHC4"/>
<evidence type="ECO:0000313" key="3">
    <source>
        <dbReference type="Proteomes" id="UP000886595"/>
    </source>
</evidence>
<dbReference type="EMBL" id="JAAMPC010000013">
    <property type="protein sequence ID" value="KAG2270320.1"/>
    <property type="molecule type" value="Genomic_DNA"/>
</dbReference>
<gene>
    <name evidence="2" type="ORF">Bca52824_064875</name>
</gene>
<organism evidence="2 3">
    <name type="scientific">Brassica carinata</name>
    <name type="common">Ethiopian mustard</name>
    <name type="synonym">Abyssinian cabbage</name>
    <dbReference type="NCBI Taxonomy" id="52824"/>
    <lineage>
        <taxon>Eukaryota</taxon>
        <taxon>Viridiplantae</taxon>
        <taxon>Streptophyta</taxon>
        <taxon>Embryophyta</taxon>
        <taxon>Tracheophyta</taxon>
        <taxon>Spermatophyta</taxon>
        <taxon>Magnoliopsida</taxon>
        <taxon>eudicotyledons</taxon>
        <taxon>Gunneridae</taxon>
        <taxon>Pentapetalae</taxon>
        <taxon>rosids</taxon>
        <taxon>malvids</taxon>
        <taxon>Brassicales</taxon>
        <taxon>Brassicaceae</taxon>
        <taxon>Brassiceae</taxon>
        <taxon>Brassica</taxon>
    </lineage>
</organism>
<feature type="region of interest" description="Disordered" evidence="1">
    <location>
        <begin position="124"/>
        <end position="143"/>
    </location>
</feature>
<proteinExistence type="predicted"/>
<dbReference type="OrthoDB" id="10359526at2759"/>
<accession>A0A8X7QHC4</accession>
<evidence type="ECO:0000313" key="2">
    <source>
        <dbReference type="EMBL" id="KAG2270320.1"/>
    </source>
</evidence>
<feature type="compositionally biased region" description="Acidic residues" evidence="1">
    <location>
        <begin position="124"/>
        <end position="140"/>
    </location>
</feature>